<feature type="domain" description="HTH marR-type" evidence="2">
    <location>
        <begin position="29"/>
        <end position="168"/>
    </location>
</feature>
<sequence length="193" mass="21003">MVRQTKRDPGHQPARPLTVSRPSLLRDGSDEAFRAMIHDMLGFAARIQEVRARLGALISLSGSQYTILVALAQFQGKEGVGVNTIAGHLHLSGAFVTIEVNKLVAAGFVKKETNPADRRRVVLTVTPYAEKQLALLTRVQRPANDALFEALSAEDFDVLRRILPELVVCADRSLRLIDFMAQDSGAQGEAGSS</sequence>
<dbReference type="Proteomes" id="UP000294881">
    <property type="component" value="Unassembled WGS sequence"/>
</dbReference>
<feature type="region of interest" description="Disordered" evidence="1">
    <location>
        <begin position="1"/>
        <end position="21"/>
    </location>
</feature>
<dbReference type="SUPFAM" id="SSF46785">
    <property type="entry name" value="Winged helix' DNA-binding domain"/>
    <property type="match status" value="1"/>
</dbReference>
<dbReference type="AlphaFoldDB" id="A0A4R2GNX7"/>
<dbReference type="InterPro" id="IPR036388">
    <property type="entry name" value="WH-like_DNA-bd_sf"/>
</dbReference>
<protein>
    <submittedName>
        <fullName evidence="3">DNA-binding MarR family transcriptional regulator</fullName>
    </submittedName>
</protein>
<keyword evidence="4" id="KW-1185">Reference proteome</keyword>
<dbReference type="Pfam" id="PF12802">
    <property type="entry name" value="MarR_2"/>
    <property type="match status" value="1"/>
</dbReference>
<proteinExistence type="predicted"/>
<feature type="compositionally biased region" description="Basic and acidic residues" evidence="1">
    <location>
        <begin position="1"/>
        <end position="10"/>
    </location>
</feature>
<comment type="caution">
    <text evidence="3">The sequence shown here is derived from an EMBL/GenBank/DDBJ whole genome shotgun (WGS) entry which is preliminary data.</text>
</comment>
<accession>A0A4R2GNX7</accession>
<dbReference type="Gene3D" id="1.10.10.10">
    <property type="entry name" value="Winged helix-like DNA-binding domain superfamily/Winged helix DNA-binding domain"/>
    <property type="match status" value="1"/>
</dbReference>
<dbReference type="GO" id="GO:0003677">
    <property type="term" value="F:DNA binding"/>
    <property type="evidence" value="ECO:0007669"/>
    <property type="project" value="UniProtKB-KW"/>
</dbReference>
<dbReference type="InterPro" id="IPR000835">
    <property type="entry name" value="HTH_MarR-typ"/>
</dbReference>
<reference evidence="3 4" key="1">
    <citation type="submission" date="2019-03" db="EMBL/GenBank/DDBJ databases">
        <title>Genomic Encyclopedia of Type Strains, Phase IV (KMG-IV): sequencing the most valuable type-strain genomes for metagenomic binning, comparative biology and taxonomic classification.</title>
        <authorList>
            <person name="Goeker M."/>
        </authorList>
    </citation>
    <scope>NUCLEOTIDE SEQUENCE [LARGE SCALE GENOMIC DNA]</scope>
    <source>
        <strain evidence="3 4">DSM 22958</strain>
    </source>
</reference>
<dbReference type="PANTHER" id="PTHR33164:SF43">
    <property type="entry name" value="HTH-TYPE TRANSCRIPTIONAL REPRESSOR YETL"/>
    <property type="match status" value="1"/>
</dbReference>
<dbReference type="RefSeq" id="WP_132010276.1">
    <property type="nucleotide sequence ID" value="NZ_JBHUNN010000001.1"/>
</dbReference>
<dbReference type="InterPro" id="IPR039422">
    <property type="entry name" value="MarR/SlyA-like"/>
</dbReference>
<dbReference type="PANTHER" id="PTHR33164">
    <property type="entry name" value="TRANSCRIPTIONAL REGULATOR, MARR FAMILY"/>
    <property type="match status" value="1"/>
</dbReference>
<dbReference type="InterPro" id="IPR036390">
    <property type="entry name" value="WH_DNA-bd_sf"/>
</dbReference>
<dbReference type="EMBL" id="SLWL01000018">
    <property type="protein sequence ID" value="TCO09405.1"/>
    <property type="molecule type" value="Genomic_DNA"/>
</dbReference>
<dbReference type="PROSITE" id="PS50995">
    <property type="entry name" value="HTH_MARR_2"/>
    <property type="match status" value="1"/>
</dbReference>
<dbReference type="OrthoDB" id="8255121at2"/>
<keyword evidence="3" id="KW-0238">DNA-binding</keyword>
<name>A0A4R2GNX7_9HYPH</name>
<evidence type="ECO:0000256" key="1">
    <source>
        <dbReference type="SAM" id="MobiDB-lite"/>
    </source>
</evidence>
<organism evidence="3 4">
    <name type="scientific">Camelimonas lactis</name>
    <dbReference type="NCBI Taxonomy" id="659006"/>
    <lineage>
        <taxon>Bacteria</taxon>
        <taxon>Pseudomonadati</taxon>
        <taxon>Pseudomonadota</taxon>
        <taxon>Alphaproteobacteria</taxon>
        <taxon>Hyphomicrobiales</taxon>
        <taxon>Chelatococcaceae</taxon>
        <taxon>Camelimonas</taxon>
    </lineage>
</organism>
<evidence type="ECO:0000313" key="3">
    <source>
        <dbReference type="EMBL" id="TCO09405.1"/>
    </source>
</evidence>
<evidence type="ECO:0000259" key="2">
    <source>
        <dbReference type="PROSITE" id="PS50995"/>
    </source>
</evidence>
<dbReference type="SMART" id="SM00347">
    <property type="entry name" value="HTH_MARR"/>
    <property type="match status" value="1"/>
</dbReference>
<gene>
    <name evidence="3" type="ORF">EV666_11811</name>
</gene>
<evidence type="ECO:0000313" key="4">
    <source>
        <dbReference type="Proteomes" id="UP000294881"/>
    </source>
</evidence>
<dbReference type="GO" id="GO:0006950">
    <property type="term" value="P:response to stress"/>
    <property type="evidence" value="ECO:0007669"/>
    <property type="project" value="TreeGrafter"/>
</dbReference>
<dbReference type="GO" id="GO:0003700">
    <property type="term" value="F:DNA-binding transcription factor activity"/>
    <property type="evidence" value="ECO:0007669"/>
    <property type="project" value="InterPro"/>
</dbReference>